<name>A0A395W0T5_BACOV</name>
<gene>
    <name evidence="5" type="ORF">DWX70_13235</name>
</gene>
<feature type="domain" description="4Fe-4S ferredoxin-type" evidence="4">
    <location>
        <begin position="36"/>
        <end position="64"/>
    </location>
</feature>
<keyword evidence="1" id="KW-0479">Metal-binding</keyword>
<proteinExistence type="predicted"/>
<organism evidence="5 6">
    <name type="scientific">Bacteroides ovatus</name>
    <dbReference type="NCBI Taxonomy" id="28116"/>
    <lineage>
        <taxon>Bacteria</taxon>
        <taxon>Pseudomonadati</taxon>
        <taxon>Bacteroidota</taxon>
        <taxon>Bacteroidia</taxon>
        <taxon>Bacteroidales</taxon>
        <taxon>Bacteroidaceae</taxon>
        <taxon>Bacteroides</taxon>
    </lineage>
</organism>
<dbReference type="InterPro" id="IPR017900">
    <property type="entry name" value="4Fe4S_Fe_S_CS"/>
</dbReference>
<evidence type="ECO:0000313" key="6">
    <source>
        <dbReference type="Proteomes" id="UP000266492"/>
    </source>
</evidence>
<dbReference type="InterPro" id="IPR007525">
    <property type="entry name" value="FrhB_FdhB_C"/>
</dbReference>
<dbReference type="PANTHER" id="PTHR43193">
    <property type="match status" value="1"/>
</dbReference>
<dbReference type="PROSITE" id="PS00198">
    <property type="entry name" value="4FE4S_FER_1"/>
    <property type="match status" value="1"/>
</dbReference>
<accession>A0A395W0T5</accession>
<dbReference type="PROSITE" id="PS51379">
    <property type="entry name" value="4FE4S_FER_2"/>
    <property type="match status" value="2"/>
</dbReference>
<dbReference type="PANTHER" id="PTHR43193:SF2">
    <property type="entry name" value="POLYFERREDOXIN PROTEIN FWDF"/>
    <property type="match status" value="1"/>
</dbReference>
<evidence type="ECO:0000313" key="5">
    <source>
        <dbReference type="EMBL" id="RGS83339.1"/>
    </source>
</evidence>
<dbReference type="AlphaFoldDB" id="A0A395W0T5"/>
<dbReference type="GO" id="GO:0046872">
    <property type="term" value="F:metal ion binding"/>
    <property type="evidence" value="ECO:0007669"/>
    <property type="project" value="UniProtKB-KW"/>
</dbReference>
<evidence type="ECO:0000259" key="4">
    <source>
        <dbReference type="PROSITE" id="PS51379"/>
    </source>
</evidence>
<sequence length="399" mass="46191">MHIILTLTDTCTGCFACANVCPKDAICLTSNFEGFYYPHIDNDKCVNCGLCDKVCPVLFPVQTYTMKRAYFGWTNDDTIRKDSSSGGLFYIMATQVLKENGTVYGASFNYDGIVRLECHSTQDVSLKELMKSKYVQSYIGFAYRDIKRDLKLGLKVLFCGTPCQVAGLKSFLGMEYKNLILIDFVCHGVPSMDLLQKHLEYLNIKNVVEINFRPKNIGWYDDFEIRYKKCSSSDKIILRKIPWMFDEYFYKLYSKNYSIRRSCKNCLYCNGQRAADITIGDFWGIKEYKPELWNSKGVSLLIANTEKAFPIISQLQKSRTLCDVEEMDTSYAIYAFAHNRKEKKSQFQNQYRDSFLSDVYSIGYKKALIKHNLRTTKYDLVMLRIKKNILGLLKKICNK</sequence>
<dbReference type="Proteomes" id="UP000266492">
    <property type="component" value="Unassembled WGS sequence"/>
</dbReference>
<evidence type="ECO:0000256" key="2">
    <source>
        <dbReference type="ARBA" id="ARBA00023004"/>
    </source>
</evidence>
<reference evidence="5 6" key="1">
    <citation type="submission" date="2018-08" db="EMBL/GenBank/DDBJ databases">
        <title>A genome reference for cultivated species of the human gut microbiota.</title>
        <authorList>
            <person name="Zou Y."/>
            <person name="Xue W."/>
            <person name="Luo G."/>
        </authorList>
    </citation>
    <scope>NUCLEOTIDE SEQUENCE [LARGE SCALE GENOMIC DNA]</scope>
    <source>
        <strain evidence="5 6">AF20-9LB</strain>
    </source>
</reference>
<dbReference type="SUPFAM" id="SSF54862">
    <property type="entry name" value="4Fe-4S ferredoxins"/>
    <property type="match status" value="1"/>
</dbReference>
<dbReference type="Gene3D" id="3.30.70.20">
    <property type="match status" value="1"/>
</dbReference>
<dbReference type="EMBL" id="QRVZ01000009">
    <property type="protein sequence ID" value="RGS83339.1"/>
    <property type="molecule type" value="Genomic_DNA"/>
</dbReference>
<keyword evidence="3" id="KW-0411">Iron-sulfur</keyword>
<feature type="domain" description="4Fe-4S ferredoxin-type" evidence="4">
    <location>
        <begin position="1"/>
        <end position="31"/>
    </location>
</feature>
<dbReference type="InterPro" id="IPR017896">
    <property type="entry name" value="4Fe4S_Fe-S-bd"/>
</dbReference>
<protein>
    <submittedName>
        <fullName evidence="5">4Fe-4S dicluster domain-containing protein</fullName>
    </submittedName>
</protein>
<dbReference type="Pfam" id="PF12838">
    <property type="entry name" value="Fer4_7"/>
    <property type="match status" value="1"/>
</dbReference>
<evidence type="ECO:0000256" key="1">
    <source>
        <dbReference type="ARBA" id="ARBA00022723"/>
    </source>
</evidence>
<dbReference type="InterPro" id="IPR052977">
    <property type="entry name" value="Polyferredoxin-like_ET"/>
</dbReference>
<dbReference type="Pfam" id="PF04432">
    <property type="entry name" value="FrhB_FdhB_C"/>
    <property type="match status" value="1"/>
</dbReference>
<evidence type="ECO:0000256" key="3">
    <source>
        <dbReference type="ARBA" id="ARBA00023014"/>
    </source>
</evidence>
<dbReference type="GO" id="GO:0051536">
    <property type="term" value="F:iron-sulfur cluster binding"/>
    <property type="evidence" value="ECO:0007669"/>
    <property type="project" value="UniProtKB-KW"/>
</dbReference>
<keyword evidence="2" id="KW-0408">Iron</keyword>
<comment type="caution">
    <text evidence="5">The sequence shown here is derived from an EMBL/GenBank/DDBJ whole genome shotgun (WGS) entry which is preliminary data.</text>
</comment>